<evidence type="ECO:0000313" key="3">
    <source>
        <dbReference type="Proteomes" id="UP000800981"/>
    </source>
</evidence>
<reference evidence="2 3" key="1">
    <citation type="submission" date="2020-03" db="EMBL/GenBank/DDBJ databases">
        <title>Two novel Motilibacter sp.</title>
        <authorList>
            <person name="Liu S."/>
        </authorList>
    </citation>
    <scope>NUCLEOTIDE SEQUENCE [LARGE SCALE GENOMIC DNA]</scope>
    <source>
        <strain evidence="2 3">E257</strain>
    </source>
</reference>
<dbReference type="PANTHER" id="PTHR43471">
    <property type="entry name" value="ABC TRANSPORTER PERMEASE"/>
    <property type="match status" value="1"/>
</dbReference>
<dbReference type="PANTHER" id="PTHR43471:SF3">
    <property type="entry name" value="ABC TRANSPORTER PERMEASE PROTEIN NATB"/>
    <property type="match status" value="1"/>
</dbReference>
<accession>A0ABX0H1U7</accession>
<sequence>MSTAGVLVVARGELRQRVRAGRWRWLLAAWVAVLAAFTVLLRLALSTGLEPGQEMGPPLFGGLMLFVLGLAMLVVPSLTAQSVNGDRERGLLAPLQVTLLTPWEIALGKLAAAWGVALLFLALALPFAVWSLVEGGVGAGQLLVAVLVEALLLGVVCAIGLGLSAALSRSTTSAVLTYLAVFALSAGTLIAFGLALVATSEAREEAYYDGDGVATTYMTTEDHPERVWWLLAPNPFVVLADAAPRNDPGMPRRYADYVQDYEPEPLDPLGEIGRAVREARDPEAYDGWYSYGPYPPGGGITAVVPTPGALPEPGVAYDPDVSVAGSAVDGPREAAAVWPWGLGFDLLLGAGAVWLAARRLRAPAHRLGKGSRIA</sequence>
<feature type="transmembrane region" description="Helical" evidence="1">
    <location>
        <begin position="25"/>
        <end position="45"/>
    </location>
</feature>
<feature type="transmembrane region" description="Helical" evidence="1">
    <location>
        <begin position="57"/>
        <end position="79"/>
    </location>
</feature>
<dbReference type="RefSeq" id="WP_166283783.1">
    <property type="nucleotide sequence ID" value="NZ_JAANNP010000028.1"/>
</dbReference>
<proteinExistence type="predicted"/>
<keyword evidence="3" id="KW-1185">Reference proteome</keyword>
<comment type="caution">
    <text evidence="2">The sequence shown here is derived from an EMBL/GenBank/DDBJ whole genome shotgun (WGS) entry which is preliminary data.</text>
</comment>
<feature type="transmembrane region" description="Helical" evidence="1">
    <location>
        <begin position="175"/>
        <end position="198"/>
    </location>
</feature>
<dbReference type="Proteomes" id="UP000800981">
    <property type="component" value="Unassembled WGS sequence"/>
</dbReference>
<feature type="transmembrane region" description="Helical" evidence="1">
    <location>
        <begin position="110"/>
        <end position="133"/>
    </location>
</feature>
<keyword evidence="1" id="KW-1133">Transmembrane helix</keyword>
<keyword evidence="1" id="KW-0812">Transmembrane</keyword>
<gene>
    <name evidence="2" type="ORF">G9H71_16640</name>
</gene>
<feature type="transmembrane region" description="Helical" evidence="1">
    <location>
        <begin position="337"/>
        <end position="357"/>
    </location>
</feature>
<dbReference type="EMBL" id="JAANNP010000028">
    <property type="protein sequence ID" value="NHC15408.1"/>
    <property type="molecule type" value="Genomic_DNA"/>
</dbReference>
<feature type="transmembrane region" description="Helical" evidence="1">
    <location>
        <begin position="139"/>
        <end position="163"/>
    </location>
</feature>
<protein>
    <submittedName>
        <fullName evidence="2">ABC transporter permease</fullName>
    </submittedName>
</protein>
<evidence type="ECO:0000256" key="1">
    <source>
        <dbReference type="SAM" id="Phobius"/>
    </source>
</evidence>
<keyword evidence="1" id="KW-0472">Membrane</keyword>
<organism evidence="2 3">
    <name type="scientific">Motilibacter deserti</name>
    <dbReference type="NCBI Taxonomy" id="2714956"/>
    <lineage>
        <taxon>Bacteria</taxon>
        <taxon>Bacillati</taxon>
        <taxon>Actinomycetota</taxon>
        <taxon>Actinomycetes</taxon>
        <taxon>Motilibacterales</taxon>
        <taxon>Motilibacteraceae</taxon>
        <taxon>Motilibacter</taxon>
    </lineage>
</organism>
<name>A0ABX0H1U7_9ACTN</name>
<evidence type="ECO:0000313" key="2">
    <source>
        <dbReference type="EMBL" id="NHC15408.1"/>
    </source>
</evidence>